<evidence type="ECO:0000313" key="1">
    <source>
        <dbReference type="EMBL" id="WVY97082.1"/>
    </source>
</evidence>
<organism evidence="1 2">
    <name type="scientific">Vigna mungo</name>
    <name type="common">Black gram</name>
    <name type="synonym">Phaseolus mungo</name>
    <dbReference type="NCBI Taxonomy" id="3915"/>
    <lineage>
        <taxon>Eukaryota</taxon>
        <taxon>Viridiplantae</taxon>
        <taxon>Streptophyta</taxon>
        <taxon>Embryophyta</taxon>
        <taxon>Tracheophyta</taxon>
        <taxon>Spermatophyta</taxon>
        <taxon>Magnoliopsida</taxon>
        <taxon>eudicotyledons</taxon>
        <taxon>Gunneridae</taxon>
        <taxon>Pentapetalae</taxon>
        <taxon>rosids</taxon>
        <taxon>fabids</taxon>
        <taxon>Fabales</taxon>
        <taxon>Fabaceae</taxon>
        <taxon>Papilionoideae</taxon>
        <taxon>50 kb inversion clade</taxon>
        <taxon>NPAAA clade</taxon>
        <taxon>indigoferoid/millettioid clade</taxon>
        <taxon>Phaseoleae</taxon>
        <taxon>Vigna</taxon>
    </lineage>
</organism>
<proteinExistence type="predicted"/>
<dbReference type="AlphaFoldDB" id="A0AAQ3MTI3"/>
<protein>
    <submittedName>
        <fullName evidence="1">Uncharacterized protein</fullName>
    </submittedName>
</protein>
<accession>A0AAQ3MTI3</accession>
<dbReference type="EMBL" id="CP144692">
    <property type="protein sequence ID" value="WVY97082.1"/>
    <property type="molecule type" value="Genomic_DNA"/>
</dbReference>
<gene>
    <name evidence="1" type="ORF">V8G54_029233</name>
</gene>
<sequence length="101" mass="11296">MLSFFITGPAVQTVCPNQNPSLPLPTLLAAANPNCSHHDFATNHRVTVAAALKTMARILTQTNQNTMPIHRNKTPIPNSMRINLISPIKRIHRNPQNQNRR</sequence>
<name>A0AAQ3MTI3_VIGMU</name>
<evidence type="ECO:0000313" key="2">
    <source>
        <dbReference type="Proteomes" id="UP001374535"/>
    </source>
</evidence>
<keyword evidence="2" id="KW-1185">Reference proteome</keyword>
<dbReference type="Proteomes" id="UP001374535">
    <property type="component" value="Chromosome 9"/>
</dbReference>
<reference evidence="1 2" key="1">
    <citation type="journal article" date="2023" name="Life. Sci Alliance">
        <title>Evolutionary insights into 3D genome organization and epigenetic landscape of Vigna mungo.</title>
        <authorList>
            <person name="Junaid A."/>
            <person name="Singh B."/>
            <person name="Bhatia S."/>
        </authorList>
    </citation>
    <scope>NUCLEOTIDE SEQUENCE [LARGE SCALE GENOMIC DNA]</scope>
    <source>
        <strain evidence="1">Urdbean</strain>
    </source>
</reference>